<sequence>MNDLELLRRTLVDQAGAAPDGSGFVEAARAGAARIRTRRRVLAAGAVVTLAVGAAIVPGAISRLLPTGLSPVTSATPRGPFQLTVDVAANSGYRKLKYGTLGTRQHLSLRASGNSNEWGSEVVVHDPGTFDGAPFQSGEKVTVRGHRAYYVTDLLVGVSIGGGMAPIDPDHPEDIRKPAIGWPDPSGAWVIVYLDKPTGGIGLPQRDDKADLLRVAGALRIGNPRDMRASFHLGYLPPAVAGQPASVTSNNFAGDDTSGVVVKVGVQPSKIDMYMLGNGDWGELLRVDMGPIGDLSNPSIQVLGPPEVRIAGYEGWYNTDPTPGWQVTPNTGHLMLNDGRCSLNVSSSDLAKIPYEELKRVVEGAQFADCMQPSTWLRPLPDRPEPRGSESSVSPRPGRTEPGGSESSVSPGDDQSSPR</sequence>
<dbReference type="EMBL" id="BOPG01000102">
    <property type="protein sequence ID" value="GIJ63793.1"/>
    <property type="molecule type" value="Genomic_DNA"/>
</dbReference>
<evidence type="ECO:0000313" key="3">
    <source>
        <dbReference type="EMBL" id="GIJ63793.1"/>
    </source>
</evidence>
<feature type="transmembrane region" description="Helical" evidence="2">
    <location>
        <begin position="41"/>
        <end position="61"/>
    </location>
</feature>
<dbReference type="Proteomes" id="UP000612585">
    <property type="component" value="Unassembled WGS sequence"/>
</dbReference>
<gene>
    <name evidence="3" type="ORF">Vau01_113090</name>
</gene>
<evidence type="ECO:0000313" key="4">
    <source>
        <dbReference type="Proteomes" id="UP000612585"/>
    </source>
</evidence>
<accession>A0A8J4E745</accession>
<keyword evidence="2" id="KW-0472">Membrane</keyword>
<reference evidence="3" key="1">
    <citation type="submission" date="2021-01" db="EMBL/GenBank/DDBJ databases">
        <title>Whole genome shotgun sequence of Virgisporangium aurantiacum NBRC 16421.</title>
        <authorList>
            <person name="Komaki H."/>
            <person name="Tamura T."/>
        </authorList>
    </citation>
    <scope>NUCLEOTIDE SEQUENCE</scope>
    <source>
        <strain evidence="3">NBRC 16421</strain>
    </source>
</reference>
<proteinExistence type="predicted"/>
<dbReference type="RefSeq" id="WP_204011053.1">
    <property type="nucleotide sequence ID" value="NZ_BOPG01000102.1"/>
</dbReference>
<evidence type="ECO:0000256" key="1">
    <source>
        <dbReference type="SAM" id="MobiDB-lite"/>
    </source>
</evidence>
<feature type="region of interest" description="Disordered" evidence="1">
    <location>
        <begin position="373"/>
        <end position="419"/>
    </location>
</feature>
<keyword evidence="2" id="KW-1133">Transmembrane helix</keyword>
<evidence type="ECO:0000256" key="2">
    <source>
        <dbReference type="SAM" id="Phobius"/>
    </source>
</evidence>
<protein>
    <submittedName>
        <fullName evidence="3">Uncharacterized protein</fullName>
    </submittedName>
</protein>
<dbReference type="AlphaFoldDB" id="A0A8J4E745"/>
<name>A0A8J4E745_9ACTN</name>
<organism evidence="3 4">
    <name type="scientific">Virgisporangium aurantiacum</name>
    <dbReference type="NCBI Taxonomy" id="175570"/>
    <lineage>
        <taxon>Bacteria</taxon>
        <taxon>Bacillati</taxon>
        <taxon>Actinomycetota</taxon>
        <taxon>Actinomycetes</taxon>
        <taxon>Micromonosporales</taxon>
        <taxon>Micromonosporaceae</taxon>
        <taxon>Virgisporangium</taxon>
    </lineage>
</organism>
<keyword evidence="4" id="KW-1185">Reference proteome</keyword>
<feature type="compositionally biased region" description="Low complexity" evidence="1">
    <location>
        <begin position="402"/>
        <end position="412"/>
    </location>
</feature>
<keyword evidence="2" id="KW-0812">Transmembrane</keyword>
<comment type="caution">
    <text evidence="3">The sequence shown here is derived from an EMBL/GenBank/DDBJ whole genome shotgun (WGS) entry which is preliminary data.</text>
</comment>